<keyword evidence="1" id="KW-1133">Transmembrane helix</keyword>
<accession>A0ABN2MVY2</accession>
<protein>
    <recommendedName>
        <fullName evidence="4">PQ-loop repeat-containing protein</fullName>
    </recommendedName>
</protein>
<keyword evidence="1" id="KW-0472">Membrane</keyword>
<gene>
    <name evidence="2" type="ORF">GCM10009836_18760</name>
</gene>
<sequence>MASSVAVLAGALSTAMFAVSTMPMIVKALRTRDLSSYSGGNLILSNVGNLFYAVYVLSLPIGPAWALYGFNLVVSATMLALWVSYKVTHARSTERSTSTGSRRFA</sequence>
<feature type="transmembrane region" description="Helical" evidence="1">
    <location>
        <begin position="38"/>
        <end position="59"/>
    </location>
</feature>
<dbReference type="Proteomes" id="UP001500449">
    <property type="component" value="Unassembled WGS sequence"/>
</dbReference>
<evidence type="ECO:0000313" key="2">
    <source>
        <dbReference type="EMBL" id="GAA1839812.1"/>
    </source>
</evidence>
<comment type="caution">
    <text evidence="2">The sequence shown here is derived from an EMBL/GenBank/DDBJ whole genome shotgun (WGS) entry which is preliminary data.</text>
</comment>
<organism evidence="2 3">
    <name type="scientific">Pseudonocardia ailaonensis</name>
    <dbReference type="NCBI Taxonomy" id="367279"/>
    <lineage>
        <taxon>Bacteria</taxon>
        <taxon>Bacillati</taxon>
        <taxon>Actinomycetota</taxon>
        <taxon>Actinomycetes</taxon>
        <taxon>Pseudonocardiales</taxon>
        <taxon>Pseudonocardiaceae</taxon>
        <taxon>Pseudonocardia</taxon>
    </lineage>
</organism>
<dbReference type="Gene3D" id="1.20.1280.290">
    <property type="match status" value="1"/>
</dbReference>
<feature type="transmembrane region" description="Helical" evidence="1">
    <location>
        <begin position="6"/>
        <end position="26"/>
    </location>
</feature>
<keyword evidence="1" id="KW-0812">Transmembrane</keyword>
<proteinExistence type="predicted"/>
<evidence type="ECO:0000313" key="3">
    <source>
        <dbReference type="Proteomes" id="UP001500449"/>
    </source>
</evidence>
<evidence type="ECO:0000256" key="1">
    <source>
        <dbReference type="SAM" id="Phobius"/>
    </source>
</evidence>
<name>A0ABN2MVY2_9PSEU</name>
<feature type="transmembrane region" description="Helical" evidence="1">
    <location>
        <begin position="65"/>
        <end position="85"/>
    </location>
</feature>
<keyword evidence="3" id="KW-1185">Reference proteome</keyword>
<evidence type="ECO:0008006" key="4">
    <source>
        <dbReference type="Google" id="ProtNLM"/>
    </source>
</evidence>
<dbReference type="RefSeq" id="WP_344414584.1">
    <property type="nucleotide sequence ID" value="NZ_BAAAQK010000005.1"/>
</dbReference>
<reference evidence="2 3" key="1">
    <citation type="journal article" date="2019" name="Int. J. Syst. Evol. Microbiol.">
        <title>The Global Catalogue of Microorganisms (GCM) 10K type strain sequencing project: providing services to taxonomists for standard genome sequencing and annotation.</title>
        <authorList>
            <consortium name="The Broad Institute Genomics Platform"/>
            <consortium name="The Broad Institute Genome Sequencing Center for Infectious Disease"/>
            <person name="Wu L."/>
            <person name="Ma J."/>
        </authorList>
    </citation>
    <scope>NUCLEOTIDE SEQUENCE [LARGE SCALE GENOMIC DNA]</scope>
    <source>
        <strain evidence="2 3">JCM 16009</strain>
    </source>
</reference>
<dbReference type="EMBL" id="BAAAQK010000005">
    <property type="protein sequence ID" value="GAA1839812.1"/>
    <property type="molecule type" value="Genomic_DNA"/>
</dbReference>